<reference evidence="2" key="1">
    <citation type="submission" date="2021-08" db="EMBL/GenBank/DDBJ databases">
        <title>DNA methylation of m4C regulates biosynthesis of daptomycin in Streptomyces roseosporus L30.</title>
        <authorList>
            <person name="Fang J.-L."/>
        </authorList>
    </citation>
    <scope>NUCLEOTIDE SEQUENCE</scope>
    <source>
        <strain evidence="2">L30</strain>
    </source>
</reference>
<dbReference type="Proteomes" id="UP001056079">
    <property type="component" value="Chromosome"/>
</dbReference>
<dbReference type="EMBL" id="CP098609">
    <property type="protein sequence ID" value="USC49739.1"/>
    <property type="molecule type" value="Genomic_DNA"/>
</dbReference>
<dbReference type="RefSeq" id="WP_006124524.1">
    <property type="nucleotide sequence ID" value="NZ_CP098609.1"/>
</dbReference>
<evidence type="ECO:0000313" key="3">
    <source>
        <dbReference type="Proteomes" id="UP001056079"/>
    </source>
</evidence>
<sequence length="101" mass="11081">MSDTETPTELSMRMRLASHKSWAATTDRTARTAAARKASHHTRFLVKARELHPDATDEQLAAVAKSLRSAHYTELALRSAQARRLNAAARRQSTGRNAAAA</sequence>
<feature type="compositionally biased region" description="Low complexity" evidence="1">
    <location>
        <begin position="23"/>
        <end position="36"/>
    </location>
</feature>
<protein>
    <submittedName>
        <fullName evidence="2">Uncharacterized protein</fullName>
    </submittedName>
</protein>
<evidence type="ECO:0000313" key="2">
    <source>
        <dbReference type="EMBL" id="USC49739.1"/>
    </source>
</evidence>
<keyword evidence="3" id="KW-1185">Reference proteome</keyword>
<accession>A0ABY4V518</accession>
<proteinExistence type="predicted"/>
<name>A0ABY4V518_STRFL</name>
<feature type="region of interest" description="Disordered" evidence="1">
    <location>
        <begin position="1"/>
        <end position="41"/>
    </location>
</feature>
<organism evidence="2 3">
    <name type="scientific">Streptomyces filamentosus</name>
    <name type="common">Streptomyces roseosporus</name>
    <dbReference type="NCBI Taxonomy" id="67294"/>
    <lineage>
        <taxon>Bacteria</taxon>
        <taxon>Bacillati</taxon>
        <taxon>Actinomycetota</taxon>
        <taxon>Actinomycetes</taxon>
        <taxon>Kitasatosporales</taxon>
        <taxon>Streptomycetaceae</taxon>
        <taxon>Streptomyces</taxon>
    </lineage>
</organism>
<gene>
    <name evidence="2" type="ORF">K7395_24950</name>
</gene>
<evidence type="ECO:0000256" key="1">
    <source>
        <dbReference type="SAM" id="MobiDB-lite"/>
    </source>
</evidence>